<dbReference type="GO" id="GO:0006260">
    <property type="term" value="P:DNA replication"/>
    <property type="evidence" value="ECO:0007669"/>
    <property type="project" value="InterPro"/>
</dbReference>
<dbReference type="GO" id="GO:0006276">
    <property type="term" value="P:plasmid maintenance"/>
    <property type="evidence" value="ECO:0007669"/>
    <property type="project" value="InterPro"/>
</dbReference>
<dbReference type="RefSeq" id="WP_014342224.1">
    <property type="nucleotide sequence ID" value="NC_016841.1"/>
</dbReference>
<dbReference type="InterPro" id="IPR008813">
    <property type="entry name" value="Plasmid_replication_RepL"/>
</dbReference>
<dbReference type="Pfam" id="PF05732">
    <property type="entry name" value="RepL"/>
    <property type="match status" value="1"/>
</dbReference>
<reference evidence="4" key="1">
    <citation type="journal article" date="2012" name="J. Bacteriol.">
        <title>Complete genome sequence of Klebsiella pneumoniae subsp. pneumoniae HS11286, a multidrug-resistant strain isolated from human sputum.</title>
        <authorList>
            <person name="Liu P."/>
            <person name="Li P."/>
            <person name="Jiang X."/>
            <person name="Bi D."/>
            <person name="Xie Y."/>
            <person name="Tai C."/>
            <person name="Deng Z."/>
            <person name="Rajakumar K."/>
            <person name="Ou H.Y."/>
        </authorList>
    </citation>
    <scope>NUCLEOTIDE SEQUENCE [LARGE SCALE GENOMIC DNA]</scope>
    <source>
        <strain evidence="4">HS11286</strain>
        <plasmid evidence="4">pKPHS6</plasmid>
    </source>
</reference>
<feature type="compositionally biased region" description="Basic and acidic residues" evidence="1">
    <location>
        <begin position="8"/>
        <end position="34"/>
    </location>
</feature>
<sequence>MQTQNVVTDKEREIRKRDLEDKDRKNASERRQEQKNQNFTQVYPLGWKRLRELFRKNPGAAELYSMLAENIDGSCGAVVADQTHLASLLGVGRQTISRYVKWLEEQGVLVKIPVAGKVCAYALNPHEVWKGYDNAKPYAAFLTKTLVNKDGDIQRRIMAMFHGNDARQGMEGDTPEAE</sequence>
<dbReference type="SMR" id="A0A0H3H067"/>
<geneLocation type="plasmid" evidence="3 4">
    <name>pKPHS6</name>
</geneLocation>
<dbReference type="SUPFAM" id="SSF46785">
    <property type="entry name" value="Winged helix' DNA-binding domain"/>
    <property type="match status" value="1"/>
</dbReference>
<keyword evidence="3" id="KW-0614">Plasmid</keyword>
<protein>
    <submittedName>
        <fullName evidence="3">RepA plasmid replication protein</fullName>
    </submittedName>
</protein>
<dbReference type="Proteomes" id="UP000007841">
    <property type="component" value="Plasmid pKPHS6"/>
</dbReference>
<evidence type="ECO:0000256" key="1">
    <source>
        <dbReference type="SAM" id="MobiDB-lite"/>
    </source>
</evidence>
<keyword evidence="4" id="KW-1185">Reference proteome</keyword>
<dbReference type="KEGG" id="kpm:KPHS_p600010"/>
<dbReference type="AlphaFoldDB" id="A0A0H3H067"/>
<accession>A0A0H3H067</accession>
<proteinExistence type="predicted"/>
<feature type="region of interest" description="Disordered" evidence="1">
    <location>
        <begin position="1"/>
        <end position="35"/>
    </location>
</feature>
<dbReference type="RefSeq" id="YP_005221105.1">
    <property type="nucleotide sequence ID" value="NC_016841.1"/>
</dbReference>
<feature type="domain" description="Plasmid replication protein RepL" evidence="2">
    <location>
        <begin position="33"/>
        <end position="138"/>
    </location>
</feature>
<gene>
    <name evidence="3" type="ordered locus">KPHS_p600010</name>
</gene>
<evidence type="ECO:0000313" key="3">
    <source>
        <dbReference type="EMBL" id="AEW92371.1"/>
    </source>
</evidence>
<organism evidence="3 4">
    <name type="scientific">Klebsiella pneumoniae subsp. pneumoniae (strain HS11286)</name>
    <dbReference type="NCBI Taxonomy" id="1125630"/>
    <lineage>
        <taxon>Bacteria</taxon>
        <taxon>Pseudomonadati</taxon>
        <taxon>Pseudomonadota</taxon>
        <taxon>Gammaproteobacteria</taxon>
        <taxon>Enterobacterales</taxon>
        <taxon>Enterobacteriaceae</taxon>
        <taxon>Klebsiella/Raoultella group</taxon>
        <taxon>Klebsiella</taxon>
        <taxon>Klebsiella pneumoniae complex</taxon>
    </lineage>
</organism>
<name>A0A0H3H067_KLEPH</name>
<dbReference type="GeneID" id="11743761"/>
<dbReference type="InterPro" id="IPR036390">
    <property type="entry name" value="WH_DNA-bd_sf"/>
</dbReference>
<dbReference type="HOGENOM" id="CLU_140247_0_0_6"/>
<evidence type="ECO:0000259" key="2">
    <source>
        <dbReference type="Pfam" id="PF05732"/>
    </source>
</evidence>
<evidence type="ECO:0000313" key="4">
    <source>
        <dbReference type="Proteomes" id="UP000007841"/>
    </source>
</evidence>
<dbReference type="EMBL" id="CP003228">
    <property type="protein sequence ID" value="AEW92371.1"/>
    <property type="molecule type" value="Genomic_DNA"/>
</dbReference>